<dbReference type="SUPFAM" id="SSF55021">
    <property type="entry name" value="ACT-like"/>
    <property type="match status" value="1"/>
</dbReference>
<dbReference type="PANTHER" id="PTHR43331:SF1">
    <property type="entry name" value="HOMOSERINE DEHYDROGENASE"/>
    <property type="match status" value="1"/>
</dbReference>
<dbReference type="NCBIfam" id="NF004976">
    <property type="entry name" value="PRK06349.1"/>
    <property type="match status" value="1"/>
</dbReference>
<organism evidence="12">
    <name type="scientific">hydrothermal vent metagenome</name>
    <dbReference type="NCBI Taxonomy" id="652676"/>
    <lineage>
        <taxon>unclassified sequences</taxon>
        <taxon>metagenomes</taxon>
        <taxon>ecological metagenomes</taxon>
    </lineage>
</organism>
<gene>
    <name evidence="12" type="ORF">MNBD_UNCLBAC01-305</name>
</gene>
<keyword evidence="8" id="KW-0521">NADP</keyword>
<dbReference type="GO" id="GO:0009086">
    <property type="term" value="P:methionine biosynthetic process"/>
    <property type="evidence" value="ECO:0007669"/>
    <property type="project" value="UniProtKB-KW"/>
</dbReference>
<proteinExistence type="inferred from homology"/>
<dbReference type="Pfam" id="PF01842">
    <property type="entry name" value="ACT"/>
    <property type="match status" value="1"/>
</dbReference>
<dbReference type="Gene3D" id="3.30.70.260">
    <property type="match status" value="1"/>
</dbReference>
<keyword evidence="10" id="KW-0486">Methionine biosynthesis</keyword>
<reference evidence="12" key="1">
    <citation type="submission" date="2018-06" db="EMBL/GenBank/DDBJ databases">
        <authorList>
            <person name="Zhirakovskaya E."/>
        </authorList>
    </citation>
    <scope>NUCLEOTIDE SEQUENCE</scope>
</reference>
<evidence type="ECO:0000256" key="6">
    <source>
        <dbReference type="ARBA" id="ARBA00022605"/>
    </source>
</evidence>
<dbReference type="AlphaFoldDB" id="A0A3B1DLA5"/>
<dbReference type="CDD" id="cd04881">
    <property type="entry name" value="ACT_HSDH-Hom"/>
    <property type="match status" value="1"/>
</dbReference>
<dbReference type="GO" id="GO:0050661">
    <property type="term" value="F:NADP binding"/>
    <property type="evidence" value="ECO:0007669"/>
    <property type="project" value="InterPro"/>
</dbReference>
<dbReference type="Pfam" id="PF03447">
    <property type="entry name" value="NAD_binding_3"/>
    <property type="match status" value="1"/>
</dbReference>
<keyword evidence="6" id="KW-0028">Amino-acid biosynthesis</keyword>
<comment type="similarity">
    <text evidence="3">Belongs to the homoserine dehydrogenase family.</text>
</comment>
<dbReference type="EC" id="1.1.1.3" evidence="4"/>
<dbReference type="GO" id="GO:0009088">
    <property type="term" value="P:threonine biosynthetic process"/>
    <property type="evidence" value="ECO:0007669"/>
    <property type="project" value="UniProtKB-UniPathway"/>
</dbReference>
<dbReference type="InterPro" id="IPR045865">
    <property type="entry name" value="ACT-like_dom_sf"/>
</dbReference>
<protein>
    <recommendedName>
        <fullName evidence="5">Homoserine dehydrogenase</fullName>
        <ecNumber evidence="4">1.1.1.3</ecNumber>
    </recommendedName>
</protein>
<dbReference type="InterPro" id="IPR005106">
    <property type="entry name" value="Asp/hSer_DH_NAD-bd"/>
</dbReference>
<comment type="pathway">
    <text evidence="1">Amino-acid biosynthesis; L-threonine biosynthesis; L-threonine from L-aspartate: step 3/5.</text>
</comment>
<evidence type="ECO:0000256" key="5">
    <source>
        <dbReference type="ARBA" id="ARBA00013376"/>
    </source>
</evidence>
<dbReference type="Pfam" id="PF00742">
    <property type="entry name" value="Homoserine_dh"/>
    <property type="match status" value="1"/>
</dbReference>
<dbReference type="PIRSF" id="PIRSF000098">
    <property type="entry name" value="Homoser_dehydrog"/>
    <property type="match status" value="1"/>
</dbReference>
<evidence type="ECO:0000313" key="12">
    <source>
        <dbReference type="EMBL" id="VAX35770.1"/>
    </source>
</evidence>
<evidence type="ECO:0000256" key="10">
    <source>
        <dbReference type="ARBA" id="ARBA00023167"/>
    </source>
</evidence>
<dbReference type="UniPathway" id="UPA00050">
    <property type="reaction ID" value="UER00063"/>
</dbReference>
<dbReference type="PROSITE" id="PS51671">
    <property type="entry name" value="ACT"/>
    <property type="match status" value="1"/>
</dbReference>
<comment type="pathway">
    <text evidence="2">Amino-acid biosynthesis; L-methionine biosynthesis via de novo pathway; L-homoserine from L-aspartate: step 3/3.</text>
</comment>
<evidence type="ECO:0000256" key="2">
    <source>
        <dbReference type="ARBA" id="ARBA00005062"/>
    </source>
</evidence>
<dbReference type="FunFam" id="3.30.360.10:FF:000005">
    <property type="entry name" value="Homoserine dehydrogenase"/>
    <property type="match status" value="1"/>
</dbReference>
<feature type="domain" description="ACT" evidence="11">
    <location>
        <begin position="350"/>
        <end position="425"/>
    </location>
</feature>
<sequence>MNKINIGLIGYGIVGQGVAQILHKQKKTFKNKFHTEFVLKTICDRSIHKKNTQFFKKTCLTKNSSVVLNDDTIDVVIELIGGKELAKTIVESALKSGKHVITANKDLIANHGKELFALAKKYNTKLYFESAVGAGIPIIKTITEGIAGNSFNGLYGIINGTCNFILDEMTHKNLTFETALQDAQEKGYAESDPTLDINGMDTTHKLAILIYCAFGRFIKVKDIYTEGIEHISHDDIEYATSLNLSIKLLAIAKKHDNSIEMRVHPTLISNDHPLASVNSIYNAVYLNADPLGNILLSGEGAGQMAAASGVISDLTNLASQGNNAALYCNNTDENTQLTVQKIDDSQTEFYLRFMATDKPGVLAQVTSILGEHGIGINSVTQKAHNPAATVPVIMLTDYTTEKILRTALNKIHKLTAIKSKPVAIHMEKKL</sequence>
<dbReference type="Gene3D" id="3.40.50.720">
    <property type="entry name" value="NAD(P)-binding Rossmann-like Domain"/>
    <property type="match status" value="1"/>
</dbReference>
<keyword evidence="7" id="KW-0791">Threonine biosynthesis</keyword>
<accession>A0A3B1DLA5</accession>
<evidence type="ECO:0000256" key="1">
    <source>
        <dbReference type="ARBA" id="ARBA00005056"/>
    </source>
</evidence>
<dbReference type="PANTHER" id="PTHR43331">
    <property type="entry name" value="HOMOSERINE DEHYDROGENASE"/>
    <property type="match status" value="1"/>
</dbReference>
<evidence type="ECO:0000259" key="11">
    <source>
        <dbReference type="PROSITE" id="PS51671"/>
    </source>
</evidence>
<dbReference type="InterPro" id="IPR001342">
    <property type="entry name" value="HDH_cat"/>
</dbReference>
<dbReference type="SUPFAM" id="SSF51735">
    <property type="entry name" value="NAD(P)-binding Rossmann-fold domains"/>
    <property type="match status" value="1"/>
</dbReference>
<dbReference type="InterPro" id="IPR016204">
    <property type="entry name" value="HDH"/>
</dbReference>
<dbReference type="SUPFAM" id="SSF55347">
    <property type="entry name" value="Glyceraldehyde-3-phosphate dehydrogenase-like, C-terminal domain"/>
    <property type="match status" value="1"/>
</dbReference>
<dbReference type="GO" id="GO:0004412">
    <property type="term" value="F:homoserine dehydrogenase activity"/>
    <property type="evidence" value="ECO:0007669"/>
    <property type="project" value="UniProtKB-EC"/>
</dbReference>
<dbReference type="EMBL" id="UOGJ01000073">
    <property type="protein sequence ID" value="VAX35770.1"/>
    <property type="molecule type" value="Genomic_DNA"/>
</dbReference>
<evidence type="ECO:0000256" key="4">
    <source>
        <dbReference type="ARBA" id="ARBA00013213"/>
    </source>
</evidence>
<evidence type="ECO:0000256" key="9">
    <source>
        <dbReference type="ARBA" id="ARBA00023002"/>
    </source>
</evidence>
<evidence type="ECO:0000256" key="7">
    <source>
        <dbReference type="ARBA" id="ARBA00022697"/>
    </source>
</evidence>
<keyword evidence="9 12" id="KW-0560">Oxidoreductase</keyword>
<dbReference type="Gene3D" id="3.30.360.10">
    <property type="entry name" value="Dihydrodipicolinate Reductase, domain 2"/>
    <property type="match status" value="1"/>
</dbReference>
<dbReference type="PROSITE" id="PS01042">
    <property type="entry name" value="HOMOSER_DHGENASE"/>
    <property type="match status" value="1"/>
</dbReference>
<evidence type="ECO:0000256" key="3">
    <source>
        <dbReference type="ARBA" id="ARBA00006753"/>
    </source>
</evidence>
<dbReference type="UniPathway" id="UPA00051">
    <property type="reaction ID" value="UER00465"/>
</dbReference>
<dbReference type="InterPro" id="IPR019811">
    <property type="entry name" value="HDH_CS"/>
</dbReference>
<dbReference type="InterPro" id="IPR002912">
    <property type="entry name" value="ACT_dom"/>
</dbReference>
<evidence type="ECO:0000256" key="8">
    <source>
        <dbReference type="ARBA" id="ARBA00022857"/>
    </source>
</evidence>
<dbReference type="InterPro" id="IPR036291">
    <property type="entry name" value="NAD(P)-bd_dom_sf"/>
</dbReference>
<name>A0A3B1DLA5_9ZZZZ</name>